<dbReference type="EMBL" id="JAFFHA010000007">
    <property type="protein sequence ID" value="KAK4652488.1"/>
    <property type="molecule type" value="Genomic_DNA"/>
</dbReference>
<dbReference type="PANTHER" id="PTHR10357">
    <property type="entry name" value="ALPHA-AMYLASE FAMILY MEMBER"/>
    <property type="match status" value="1"/>
</dbReference>
<reference evidence="16 17" key="1">
    <citation type="journal article" date="2023" name="bioRxiv">
        <title>High-quality genome assemblies of four members of thePodospora anserinaspecies complex.</title>
        <authorList>
            <person name="Ament-Velasquez S.L."/>
            <person name="Vogan A.A."/>
            <person name="Wallerman O."/>
            <person name="Hartmann F."/>
            <person name="Gautier V."/>
            <person name="Silar P."/>
            <person name="Giraud T."/>
            <person name="Johannesson H."/>
        </authorList>
    </citation>
    <scope>NUCLEOTIDE SEQUENCE [LARGE SCALE GENOMIC DNA]</scope>
    <source>
        <strain evidence="16 17">CBS 415.72m</strain>
    </source>
</reference>
<gene>
    <name evidence="16" type="ORF">QC762_502740</name>
</gene>
<comment type="caution">
    <text evidence="16">The sequence shown here is derived from an EMBL/GenBank/DDBJ whole genome shotgun (WGS) entry which is preliminary data.</text>
</comment>
<dbReference type="PRINTS" id="PR00110">
    <property type="entry name" value="ALPHAAMYLASE"/>
</dbReference>
<dbReference type="SUPFAM" id="SSF51445">
    <property type="entry name" value="(Trans)glycosidases"/>
    <property type="match status" value="1"/>
</dbReference>
<keyword evidence="8" id="KW-1015">Disulfide bond</keyword>
<evidence type="ECO:0000256" key="8">
    <source>
        <dbReference type="ARBA" id="ARBA00023157"/>
    </source>
</evidence>
<dbReference type="PROSITE" id="PS00732">
    <property type="entry name" value="RIBOSOMAL_S16"/>
    <property type="match status" value="1"/>
</dbReference>
<keyword evidence="5" id="KW-0479">Metal-binding</keyword>
<evidence type="ECO:0000256" key="3">
    <source>
        <dbReference type="ARBA" id="ARBA00008061"/>
    </source>
</evidence>
<dbReference type="EC" id="3.2.1.1" evidence="4 13"/>
<dbReference type="InterPro" id="IPR015340">
    <property type="entry name" value="A_amylase_C_dom"/>
</dbReference>
<keyword evidence="6 13" id="KW-0378">Hydrolase</keyword>
<dbReference type="Pfam" id="PF09260">
    <property type="entry name" value="A_amylase_dom_C"/>
    <property type="match status" value="1"/>
</dbReference>
<dbReference type="CDD" id="cd11319">
    <property type="entry name" value="AmyAc_euk_AmyA"/>
    <property type="match status" value="1"/>
</dbReference>
<comment type="cofactor">
    <cofactor evidence="2">
        <name>Ca(2+)</name>
        <dbReference type="ChEBI" id="CHEBI:29108"/>
    </cofactor>
</comment>
<evidence type="ECO:0000256" key="4">
    <source>
        <dbReference type="ARBA" id="ARBA00012595"/>
    </source>
</evidence>
<accession>A0ABR0G9V6</accession>
<evidence type="ECO:0000256" key="13">
    <source>
        <dbReference type="RuleBase" id="RU361134"/>
    </source>
</evidence>
<evidence type="ECO:0000256" key="5">
    <source>
        <dbReference type="ARBA" id="ARBA00022723"/>
    </source>
</evidence>
<dbReference type="InterPro" id="IPR006047">
    <property type="entry name" value="GH13_cat_dom"/>
</dbReference>
<evidence type="ECO:0000256" key="7">
    <source>
        <dbReference type="ARBA" id="ARBA00022837"/>
    </source>
</evidence>
<dbReference type="InterPro" id="IPR006046">
    <property type="entry name" value="Alpha_amylase"/>
</dbReference>
<dbReference type="Gene3D" id="2.60.40.1180">
    <property type="entry name" value="Golgi alpha-mannosidase II"/>
    <property type="match status" value="1"/>
</dbReference>
<evidence type="ECO:0000256" key="10">
    <source>
        <dbReference type="ARBA" id="ARBA00023277"/>
    </source>
</evidence>
<keyword evidence="7" id="KW-0106">Calcium</keyword>
<keyword evidence="10 13" id="KW-0119">Carbohydrate metabolism</keyword>
<evidence type="ECO:0000256" key="14">
    <source>
        <dbReference type="SAM" id="Phobius"/>
    </source>
</evidence>
<dbReference type="SUPFAM" id="SSF51011">
    <property type="entry name" value="Glycosyl hydrolase domain"/>
    <property type="match status" value="1"/>
</dbReference>
<dbReference type="InterPro" id="IPR013780">
    <property type="entry name" value="Glyco_hydro_b"/>
</dbReference>
<keyword evidence="14" id="KW-0472">Membrane</keyword>
<evidence type="ECO:0000256" key="1">
    <source>
        <dbReference type="ARBA" id="ARBA00000548"/>
    </source>
</evidence>
<comment type="similarity">
    <text evidence="3 12">Belongs to the glycosyl hydrolase 13 family.</text>
</comment>
<comment type="catalytic activity">
    <reaction evidence="1 13">
        <text>Endohydrolysis of (1-&gt;4)-alpha-D-glucosidic linkages in polysaccharides containing three or more (1-&gt;4)-alpha-linked D-glucose units.</text>
        <dbReference type="EC" id="3.2.1.1"/>
    </reaction>
</comment>
<name>A0ABR0G9V6_9PEZI</name>
<keyword evidence="17" id="KW-1185">Reference proteome</keyword>
<evidence type="ECO:0000313" key="17">
    <source>
        <dbReference type="Proteomes" id="UP001323405"/>
    </source>
</evidence>
<dbReference type="RefSeq" id="XP_062741463.1">
    <property type="nucleotide sequence ID" value="XM_062890702.1"/>
</dbReference>
<keyword evidence="9" id="KW-0325">Glycoprotein</keyword>
<dbReference type="SMART" id="SM00642">
    <property type="entry name" value="Aamy"/>
    <property type="match status" value="1"/>
</dbReference>
<dbReference type="PANTHER" id="PTHR10357:SF208">
    <property type="entry name" value="ALPHA-AMYLASE"/>
    <property type="match status" value="1"/>
</dbReference>
<evidence type="ECO:0000256" key="2">
    <source>
        <dbReference type="ARBA" id="ARBA00001913"/>
    </source>
</evidence>
<dbReference type="Gene3D" id="3.20.20.80">
    <property type="entry name" value="Glycosidases"/>
    <property type="match status" value="1"/>
</dbReference>
<proteinExistence type="inferred from homology"/>
<evidence type="ECO:0000256" key="12">
    <source>
        <dbReference type="RuleBase" id="RU003615"/>
    </source>
</evidence>
<sequence>MPPAEPLHEKNRNAPNFSPRKSLQFKAETGWVNIRLTRVGAAGVPYWFPILASNAQCPTSSWTVLADTGASEPAFHCPSYKYRRFPILGYSQLLLDSKTPTMRASLLSLAGVASLAFSGLGLAADAEEWKTRSVYQVMIDRYARTDGSIDHECEAHEFCGGTWRGLINKLDYIQDMGFTAVQISPINKNMEEHTAAGDPYHGYWTTDLYALNDKFGTEKDFKDLVAELKKRDIYLMADVVVNHMAQKFDNNPPPKVDYSKFNPFNDEKYFHPYCNVTEEGWLNATEYQDCWLYPYGVALADLDTRNEFVIKEMNSWIKGLVSNYSIDGLRIDAAKHVNDEFLPGFVKASGVFAWGEVLTGETEDFCRYQTLDLLPGMPNYLDYYKLIEGFNGGSFEKLAQIKKQAINNCNDTFALGTFVENHDMPRFANKNSDMAIAKNAMTYVILNDGVPTVYQGQEQHFNGFETPHNREPLWQSGYDKESPLYKLTATLNKVRNHIIKLDKDYVNTASEILEANNNYFCTKKGSYGSQIVYCITNNSSKGGKHTLTVGGFQADQKVVEVLTCQSNQAGMSGTIDMKMNNGVPKVYVPADALKDSGICEQTTVEEFQDDTSGAGVTGAATGFLAAAVAGWALMFLA</sequence>
<keyword evidence="14" id="KW-0812">Transmembrane</keyword>
<evidence type="ECO:0000256" key="6">
    <source>
        <dbReference type="ARBA" id="ARBA00022801"/>
    </source>
</evidence>
<evidence type="ECO:0000259" key="15">
    <source>
        <dbReference type="SMART" id="SM00642"/>
    </source>
</evidence>
<evidence type="ECO:0000256" key="9">
    <source>
        <dbReference type="ARBA" id="ARBA00023180"/>
    </source>
</evidence>
<dbReference type="InterPro" id="IPR020592">
    <property type="entry name" value="Ribosomal_bS16_CS"/>
</dbReference>
<dbReference type="InterPro" id="IPR017853">
    <property type="entry name" value="GH"/>
</dbReference>
<feature type="domain" description="Glycosyl hydrolase family 13 catalytic" evidence="15">
    <location>
        <begin position="136"/>
        <end position="495"/>
    </location>
</feature>
<evidence type="ECO:0000313" key="16">
    <source>
        <dbReference type="EMBL" id="KAK4652488.1"/>
    </source>
</evidence>
<evidence type="ECO:0000256" key="11">
    <source>
        <dbReference type="ARBA" id="ARBA00023295"/>
    </source>
</evidence>
<protein>
    <recommendedName>
        <fullName evidence="4 13">Alpha-amylase</fullName>
        <ecNumber evidence="4 13">3.2.1.1</ecNumber>
    </recommendedName>
</protein>
<dbReference type="Proteomes" id="UP001323405">
    <property type="component" value="Unassembled WGS sequence"/>
</dbReference>
<keyword evidence="14" id="KW-1133">Transmembrane helix</keyword>
<dbReference type="GeneID" id="87910609"/>
<feature type="transmembrane region" description="Helical" evidence="14">
    <location>
        <begin position="614"/>
        <end position="636"/>
    </location>
</feature>
<keyword evidence="11 13" id="KW-0326">Glycosidase</keyword>
<dbReference type="Pfam" id="PF00128">
    <property type="entry name" value="Alpha-amylase"/>
    <property type="match status" value="1"/>
</dbReference>
<organism evidence="16 17">
    <name type="scientific">Podospora pseudocomata</name>
    <dbReference type="NCBI Taxonomy" id="2093779"/>
    <lineage>
        <taxon>Eukaryota</taxon>
        <taxon>Fungi</taxon>
        <taxon>Dikarya</taxon>
        <taxon>Ascomycota</taxon>
        <taxon>Pezizomycotina</taxon>
        <taxon>Sordariomycetes</taxon>
        <taxon>Sordariomycetidae</taxon>
        <taxon>Sordariales</taxon>
        <taxon>Podosporaceae</taxon>
        <taxon>Podospora</taxon>
    </lineage>
</organism>